<evidence type="ECO:0000256" key="3">
    <source>
        <dbReference type="ARBA" id="ARBA00022729"/>
    </source>
</evidence>
<evidence type="ECO:0000259" key="6">
    <source>
        <dbReference type="Pfam" id="PF07980"/>
    </source>
</evidence>
<dbReference type="PROSITE" id="PS51257">
    <property type="entry name" value="PROKAR_LIPOPROTEIN"/>
    <property type="match status" value="1"/>
</dbReference>
<name>A0ABR6KRP5_9BACT</name>
<feature type="domain" description="SusD-like N-terminal" evidence="7">
    <location>
        <begin position="25"/>
        <end position="230"/>
    </location>
</feature>
<dbReference type="RefSeq" id="WP_122375580.1">
    <property type="nucleotide sequence ID" value="NZ_BMPB01000014.1"/>
</dbReference>
<dbReference type="InterPro" id="IPR033985">
    <property type="entry name" value="SusD-like_N"/>
</dbReference>
<dbReference type="InterPro" id="IPR012944">
    <property type="entry name" value="SusD_RagB_dom"/>
</dbReference>
<dbReference type="Pfam" id="PF14322">
    <property type="entry name" value="SusD-like_3"/>
    <property type="match status" value="1"/>
</dbReference>
<dbReference type="Pfam" id="PF07980">
    <property type="entry name" value="SusD_RagB"/>
    <property type="match status" value="1"/>
</dbReference>
<feature type="domain" description="RagB/SusD" evidence="6">
    <location>
        <begin position="367"/>
        <end position="493"/>
    </location>
</feature>
<comment type="subcellular location">
    <subcellularLocation>
        <location evidence="1">Cell outer membrane</location>
    </subcellularLocation>
</comment>
<protein>
    <recommendedName>
        <fullName evidence="10">RagB/SusD family nutrient uptake outer membrane protein</fullName>
    </recommendedName>
</protein>
<dbReference type="InterPro" id="IPR011990">
    <property type="entry name" value="TPR-like_helical_dom_sf"/>
</dbReference>
<proteinExistence type="inferred from homology"/>
<dbReference type="Gene3D" id="1.25.40.390">
    <property type="match status" value="1"/>
</dbReference>
<evidence type="ECO:0000256" key="1">
    <source>
        <dbReference type="ARBA" id="ARBA00004442"/>
    </source>
</evidence>
<evidence type="ECO:0008006" key="10">
    <source>
        <dbReference type="Google" id="ProtNLM"/>
    </source>
</evidence>
<evidence type="ECO:0000256" key="2">
    <source>
        <dbReference type="ARBA" id="ARBA00006275"/>
    </source>
</evidence>
<keyword evidence="4" id="KW-0472">Membrane</keyword>
<comment type="caution">
    <text evidence="8">The sequence shown here is derived from an EMBL/GenBank/DDBJ whole genome shotgun (WGS) entry which is preliminary data.</text>
</comment>
<evidence type="ECO:0000256" key="5">
    <source>
        <dbReference type="ARBA" id="ARBA00023237"/>
    </source>
</evidence>
<keyword evidence="9" id="KW-1185">Reference proteome</keyword>
<dbReference type="Proteomes" id="UP000533637">
    <property type="component" value="Unassembled WGS sequence"/>
</dbReference>
<keyword evidence="3" id="KW-0732">Signal</keyword>
<dbReference type="EMBL" id="JACHOC010000009">
    <property type="protein sequence ID" value="MBB4624170.1"/>
    <property type="molecule type" value="Genomic_DNA"/>
</dbReference>
<reference evidence="8 9" key="1">
    <citation type="submission" date="2020-08" db="EMBL/GenBank/DDBJ databases">
        <title>Genomic Encyclopedia of Type Strains, Phase IV (KMG-IV): sequencing the most valuable type-strain genomes for metagenomic binning, comparative biology and taxonomic classification.</title>
        <authorList>
            <person name="Goeker M."/>
        </authorList>
    </citation>
    <scope>NUCLEOTIDE SEQUENCE [LARGE SCALE GENOMIC DNA]</scope>
    <source>
        <strain evidence="8 9">DSM 102983</strain>
    </source>
</reference>
<evidence type="ECO:0000259" key="7">
    <source>
        <dbReference type="Pfam" id="PF14322"/>
    </source>
</evidence>
<organism evidence="8 9">
    <name type="scientific">Parabacteroides faecis</name>
    <dbReference type="NCBI Taxonomy" id="1217282"/>
    <lineage>
        <taxon>Bacteria</taxon>
        <taxon>Pseudomonadati</taxon>
        <taxon>Bacteroidota</taxon>
        <taxon>Bacteroidia</taxon>
        <taxon>Bacteroidales</taxon>
        <taxon>Tannerellaceae</taxon>
        <taxon>Parabacteroides</taxon>
    </lineage>
</organism>
<sequence length="497" mass="56544">MKMNRYIYAAIFALILTGVTSCNGFLEEKVYTEYDPSELLKDQDGVDALLAGAYARSRIIEYASRNYTFLMNEFPTDIAFETGGGLERDAIPFINFTWAVDNSILNSFWGKMYEAIASANSVLNVVDGLTGVPEENLKRTQGEARFIRAVSYYFLYNLFGTTPIIELPKNASPDEIEEIGKSTPRASREQFVNYLVADLTFAIENLPIEENPIGKASKGSALAVLTKLYMHEKDWVNAASTAQKIIDLNYYSLYSDYKKMFSIEGEGNKEYIYRAPCIAQSGFQNNYMAHAFPPNYPIQSNWINFGAQFRTYTAFYETFAGNDVRLESFVAHYINESGNEVELCRDENGQALDNVRSFKYWPDPNAIGENNGNDIVYIRYADILLCKAEALNEQQGPSQESVDLVNQIRKRAKTEEIVLKDYPTRELLRDFILAERGREFFSEGLRREDLIRHGKFITNAQARGKNAQPYHVLYPIPLRQRESNNQLGQNPGYEGAE</sequence>
<evidence type="ECO:0000313" key="9">
    <source>
        <dbReference type="Proteomes" id="UP000533637"/>
    </source>
</evidence>
<accession>A0ABR6KRP5</accession>
<dbReference type="SUPFAM" id="SSF48452">
    <property type="entry name" value="TPR-like"/>
    <property type="match status" value="1"/>
</dbReference>
<keyword evidence="5" id="KW-0998">Cell outer membrane</keyword>
<evidence type="ECO:0000313" key="8">
    <source>
        <dbReference type="EMBL" id="MBB4624170.1"/>
    </source>
</evidence>
<comment type="similarity">
    <text evidence="2">Belongs to the SusD family.</text>
</comment>
<gene>
    <name evidence="8" type="ORF">GGQ57_004098</name>
</gene>
<evidence type="ECO:0000256" key="4">
    <source>
        <dbReference type="ARBA" id="ARBA00023136"/>
    </source>
</evidence>